<gene>
    <name evidence="1" type="primary">P0430F03.27</name>
</gene>
<organism evidence="1 2">
    <name type="scientific">Oryza sativa subsp. japonica</name>
    <name type="common">Rice</name>
    <dbReference type="NCBI Taxonomy" id="39947"/>
    <lineage>
        <taxon>Eukaryota</taxon>
        <taxon>Viridiplantae</taxon>
        <taxon>Streptophyta</taxon>
        <taxon>Embryophyta</taxon>
        <taxon>Tracheophyta</taxon>
        <taxon>Spermatophyta</taxon>
        <taxon>Magnoliopsida</taxon>
        <taxon>Liliopsida</taxon>
        <taxon>Poales</taxon>
        <taxon>Poaceae</taxon>
        <taxon>BOP clade</taxon>
        <taxon>Oryzoideae</taxon>
        <taxon>Oryzeae</taxon>
        <taxon>Oryzinae</taxon>
        <taxon>Oryza</taxon>
        <taxon>Oryza sativa</taxon>
    </lineage>
</organism>
<proteinExistence type="predicted"/>
<reference evidence="2" key="1">
    <citation type="journal article" date="2005" name="Nature">
        <title>The map-based sequence of the rice genome.</title>
        <authorList>
            <consortium name="International rice genome sequencing project (IRGSP)"/>
            <person name="Matsumoto T."/>
            <person name="Wu J."/>
            <person name="Kanamori H."/>
            <person name="Katayose Y."/>
            <person name="Fujisawa M."/>
            <person name="Namiki N."/>
            <person name="Mizuno H."/>
            <person name="Yamamoto K."/>
            <person name="Antonio B.A."/>
            <person name="Baba T."/>
            <person name="Sakata K."/>
            <person name="Nagamura Y."/>
            <person name="Aoki H."/>
            <person name="Arikawa K."/>
            <person name="Arita K."/>
            <person name="Bito T."/>
            <person name="Chiden Y."/>
            <person name="Fujitsuka N."/>
            <person name="Fukunaka R."/>
            <person name="Hamada M."/>
            <person name="Harada C."/>
            <person name="Hayashi A."/>
            <person name="Hijishita S."/>
            <person name="Honda M."/>
            <person name="Hosokawa S."/>
            <person name="Ichikawa Y."/>
            <person name="Idonuma A."/>
            <person name="Iijima M."/>
            <person name="Ikeda M."/>
            <person name="Ikeno M."/>
            <person name="Ito K."/>
            <person name="Ito S."/>
            <person name="Ito T."/>
            <person name="Ito Y."/>
            <person name="Ito Y."/>
            <person name="Iwabuchi A."/>
            <person name="Kamiya K."/>
            <person name="Karasawa W."/>
            <person name="Kurita K."/>
            <person name="Katagiri S."/>
            <person name="Kikuta A."/>
            <person name="Kobayashi H."/>
            <person name="Kobayashi N."/>
            <person name="Machita K."/>
            <person name="Maehara T."/>
            <person name="Masukawa M."/>
            <person name="Mizubayashi T."/>
            <person name="Mukai Y."/>
            <person name="Nagasaki H."/>
            <person name="Nagata Y."/>
            <person name="Naito S."/>
            <person name="Nakashima M."/>
            <person name="Nakama Y."/>
            <person name="Nakamichi Y."/>
            <person name="Nakamura M."/>
            <person name="Meguro A."/>
            <person name="Negishi M."/>
            <person name="Ohta I."/>
            <person name="Ohta T."/>
            <person name="Okamoto M."/>
            <person name="Ono N."/>
            <person name="Saji S."/>
            <person name="Sakaguchi M."/>
            <person name="Sakai K."/>
            <person name="Shibata M."/>
            <person name="Shimokawa T."/>
            <person name="Song J."/>
            <person name="Takazaki Y."/>
            <person name="Terasawa K."/>
            <person name="Tsugane M."/>
            <person name="Tsuji K."/>
            <person name="Ueda S."/>
            <person name="Waki K."/>
            <person name="Yamagata H."/>
            <person name="Yamamoto M."/>
            <person name="Yamamoto S."/>
            <person name="Yamane H."/>
            <person name="Yoshiki S."/>
            <person name="Yoshihara R."/>
            <person name="Yukawa K."/>
            <person name="Zhong H."/>
            <person name="Yano M."/>
            <person name="Yuan Q."/>
            <person name="Ouyang S."/>
            <person name="Liu J."/>
            <person name="Jones K.M."/>
            <person name="Gansberger K."/>
            <person name="Moffat K."/>
            <person name="Hill J."/>
            <person name="Bera J."/>
            <person name="Fadrosh D."/>
            <person name="Jin S."/>
            <person name="Johri S."/>
            <person name="Kim M."/>
            <person name="Overton L."/>
            <person name="Reardon M."/>
            <person name="Tsitrin T."/>
            <person name="Vuong H."/>
            <person name="Weaver B."/>
            <person name="Ciecko A."/>
            <person name="Tallon L."/>
            <person name="Jackson J."/>
            <person name="Pai G."/>
            <person name="Aken S.V."/>
            <person name="Utterback T."/>
            <person name="Reidmuller S."/>
            <person name="Feldblyum T."/>
            <person name="Hsiao J."/>
            <person name="Zismann V."/>
            <person name="Iobst S."/>
            <person name="de Vazeille A.R."/>
            <person name="Buell C.R."/>
            <person name="Ying K."/>
            <person name="Li Y."/>
            <person name="Lu T."/>
            <person name="Huang Y."/>
            <person name="Zhao Q."/>
            <person name="Feng Q."/>
            <person name="Zhang L."/>
            <person name="Zhu J."/>
            <person name="Weng Q."/>
            <person name="Mu J."/>
            <person name="Lu Y."/>
            <person name="Fan D."/>
            <person name="Liu Y."/>
            <person name="Guan J."/>
            <person name="Zhang Y."/>
            <person name="Yu S."/>
            <person name="Liu X."/>
            <person name="Zhang Y."/>
            <person name="Hong G."/>
            <person name="Han B."/>
            <person name="Choisne N."/>
            <person name="Demange N."/>
            <person name="Orjeda G."/>
            <person name="Samain S."/>
            <person name="Cattolico L."/>
            <person name="Pelletier E."/>
            <person name="Couloux A."/>
            <person name="Segurens B."/>
            <person name="Wincker P."/>
            <person name="D'Hont A."/>
            <person name="Scarpelli C."/>
            <person name="Weissenbach J."/>
            <person name="Salanoubat M."/>
            <person name="Quetier F."/>
            <person name="Yu Y."/>
            <person name="Kim H.R."/>
            <person name="Rambo T."/>
            <person name="Currie J."/>
            <person name="Collura K."/>
            <person name="Luo M."/>
            <person name="Yang T."/>
            <person name="Ammiraju J.S.S."/>
            <person name="Engler F."/>
            <person name="Soderlund C."/>
            <person name="Wing R.A."/>
            <person name="Palmer L.E."/>
            <person name="de la Bastide M."/>
            <person name="Spiegel L."/>
            <person name="Nascimento L."/>
            <person name="Zutavern T."/>
            <person name="O'Shaughnessy A."/>
            <person name="Dike S."/>
            <person name="Dedhia N."/>
            <person name="Preston R."/>
            <person name="Balija V."/>
            <person name="McCombie W.R."/>
            <person name="Chow T."/>
            <person name="Chen H."/>
            <person name="Chung M."/>
            <person name="Chen C."/>
            <person name="Shaw J."/>
            <person name="Wu H."/>
            <person name="Hsiao K."/>
            <person name="Chao Y."/>
            <person name="Chu M."/>
            <person name="Cheng C."/>
            <person name="Hour A."/>
            <person name="Lee P."/>
            <person name="Lin S."/>
            <person name="Lin Y."/>
            <person name="Liou J."/>
            <person name="Liu S."/>
            <person name="Hsing Y."/>
            <person name="Raghuvanshi S."/>
            <person name="Mohanty A."/>
            <person name="Bharti A.K."/>
            <person name="Gaur A."/>
            <person name="Gupta V."/>
            <person name="Kumar D."/>
            <person name="Ravi V."/>
            <person name="Vij S."/>
            <person name="Kapur A."/>
            <person name="Khurana P."/>
            <person name="Khurana P."/>
            <person name="Khurana J.P."/>
            <person name="Tyagi A.K."/>
            <person name="Gaikwad K."/>
            <person name="Singh A."/>
            <person name="Dalal V."/>
            <person name="Srivastava S."/>
            <person name="Dixit A."/>
            <person name="Pal A.K."/>
            <person name="Ghazi I.A."/>
            <person name="Yadav M."/>
            <person name="Pandit A."/>
            <person name="Bhargava A."/>
            <person name="Sureshbabu K."/>
            <person name="Batra K."/>
            <person name="Sharma T.R."/>
            <person name="Mohapatra T."/>
            <person name="Singh N.K."/>
            <person name="Messing J."/>
            <person name="Nelson A.B."/>
            <person name="Fuks G."/>
            <person name="Kavchok S."/>
            <person name="Keizer G."/>
            <person name="Linton E."/>
            <person name="Llaca V."/>
            <person name="Song R."/>
            <person name="Tanyolac B."/>
            <person name="Young S."/>
            <person name="Ho-Il K."/>
            <person name="Hahn J.H."/>
            <person name="Sangsakoo G."/>
            <person name="Vanavichit A."/>
            <person name="de Mattos Luiz.A.T."/>
            <person name="Zimmer P.D."/>
            <person name="Malone G."/>
            <person name="Dellagostin O."/>
            <person name="de Oliveira A.C."/>
            <person name="Bevan M."/>
            <person name="Bancroft I."/>
            <person name="Minx P."/>
            <person name="Cordum H."/>
            <person name="Wilson R."/>
            <person name="Cheng Z."/>
            <person name="Jin W."/>
            <person name="Jiang J."/>
            <person name="Leong S.A."/>
            <person name="Iwama H."/>
            <person name="Gojobori T."/>
            <person name="Itoh T."/>
            <person name="Niimura Y."/>
            <person name="Fujii Y."/>
            <person name="Habara T."/>
            <person name="Sakai H."/>
            <person name="Sato Y."/>
            <person name="Wilson G."/>
            <person name="Kumar K."/>
            <person name="McCouch S."/>
            <person name="Juretic N."/>
            <person name="Hoen D."/>
            <person name="Wright S."/>
            <person name="Bruskiewich R."/>
            <person name="Bureau T."/>
            <person name="Miyao A."/>
            <person name="Hirochika H."/>
            <person name="Nishikawa T."/>
            <person name="Kadowaki K."/>
            <person name="Sugiura M."/>
            <person name="Burr B."/>
            <person name="Sasaki T."/>
        </authorList>
    </citation>
    <scope>NUCLEOTIDE SEQUENCE [LARGE SCALE GENOMIC DNA]</scope>
    <source>
        <strain evidence="2">cv. Nipponbare</strain>
    </source>
</reference>
<reference evidence="2" key="2">
    <citation type="journal article" date="2008" name="Nucleic Acids Res.">
        <title>The rice annotation project database (RAP-DB): 2008 update.</title>
        <authorList>
            <consortium name="The rice annotation project (RAP)"/>
        </authorList>
    </citation>
    <scope>GENOME REANNOTATION</scope>
    <source>
        <strain evidence="2">cv. Nipponbare</strain>
    </source>
</reference>
<evidence type="ECO:0000313" key="2">
    <source>
        <dbReference type="Proteomes" id="UP000000763"/>
    </source>
</evidence>
<name>Q6Z479_ORYSJ</name>
<dbReference type="EMBL" id="AP005186">
    <property type="protein sequence ID" value="BAC83988.1"/>
    <property type="molecule type" value="Genomic_DNA"/>
</dbReference>
<evidence type="ECO:0000313" key="1">
    <source>
        <dbReference type="EMBL" id="BAC83988.1"/>
    </source>
</evidence>
<protein>
    <submittedName>
        <fullName evidence="1">Uncharacterized protein</fullName>
    </submittedName>
</protein>
<accession>Q6Z479</accession>
<sequence length="50" mass="5196">MGGFAASNIVSESGEKASNLVYRGRLQGAGRAVGMLLPQQDAQLYLVGIT</sequence>
<dbReference type="Proteomes" id="UP000000763">
    <property type="component" value="Chromosome 7"/>
</dbReference>
<dbReference type="AlphaFoldDB" id="Q6Z479"/>